<gene>
    <name evidence="5" type="ORF">SOASR030_24720</name>
</gene>
<evidence type="ECO:0000313" key="5">
    <source>
        <dbReference type="EMBL" id="GKX56360.1"/>
    </source>
</evidence>
<dbReference type="SUPFAM" id="SSF88874">
    <property type="entry name" value="Receptor-binding domain of short tail fibre protein gp12"/>
    <property type="match status" value="1"/>
</dbReference>
<dbReference type="GO" id="GO:0019062">
    <property type="term" value="P:virion attachment to host cell"/>
    <property type="evidence" value="ECO:0007669"/>
    <property type="project" value="InterPro"/>
</dbReference>
<proteinExistence type="predicted"/>
<dbReference type="InterPro" id="IPR037053">
    <property type="entry name" value="Phage_tail_collar_dom_sf"/>
</dbReference>
<comment type="subcellular location">
    <subcellularLocation>
        <location evidence="1">Virion</location>
    </subcellularLocation>
</comment>
<dbReference type="InterPro" id="IPR051934">
    <property type="entry name" value="Phage_Tail_Fiber_Structural"/>
</dbReference>
<feature type="compositionally biased region" description="Polar residues" evidence="3">
    <location>
        <begin position="205"/>
        <end position="217"/>
    </location>
</feature>
<keyword evidence="6" id="KW-1185">Reference proteome</keyword>
<protein>
    <recommendedName>
        <fullName evidence="4">Phage tail collar domain-containing protein</fullName>
    </recommendedName>
</protein>
<dbReference type="AlphaFoldDB" id="A0AAV5N465"/>
<dbReference type="InterPro" id="IPR011083">
    <property type="entry name" value="Phage_tail_collar_dom"/>
</dbReference>
<dbReference type="EMBL" id="BRLH01000005">
    <property type="protein sequence ID" value="GKX56360.1"/>
    <property type="molecule type" value="Genomic_DNA"/>
</dbReference>
<dbReference type="GO" id="GO:0046718">
    <property type="term" value="P:symbiont entry into host cell"/>
    <property type="evidence" value="ECO:0007669"/>
    <property type="project" value="InterPro"/>
</dbReference>
<sequence length="287" mass="30426">MALTLEQELALLALLSEKKTTLSELPAATGLGADDLMLTRQGIIDKSITGDVLKRYVMPPDASLTTSGIVKLNSNVNSHDETMAATPKAVKEAYDLAKSALDYPVGAPIPWPSDTIPEGYAAMVGQAFDKALYPQLAKAYPSGVLPDMRGWTIKGKPEAGRDVLSYEMDGNKTHTHTATVSNTDLGTKTTSWFDYGTKTTNISGNHTHTLQGRNGSDTAGPYTGGANTYSEPRTTNSAGAHTHTVAIGSHAHTIAIGSHGHSITINTTGNIETTVKNIVFNYIVKLA</sequence>
<dbReference type="PANTHER" id="PTHR35191:SF1">
    <property type="entry name" value="PROPHAGE SIDE TAIL FIBER PROTEIN HOMOLOG STFQ-RELATED"/>
    <property type="match status" value="1"/>
</dbReference>
<organism evidence="5 6">
    <name type="scientific">Leminorella grimontii</name>
    <dbReference type="NCBI Taxonomy" id="82981"/>
    <lineage>
        <taxon>Bacteria</taxon>
        <taxon>Pseudomonadati</taxon>
        <taxon>Pseudomonadota</taxon>
        <taxon>Gammaproteobacteria</taxon>
        <taxon>Enterobacterales</taxon>
        <taxon>Budviciaceae</taxon>
        <taxon>Leminorella</taxon>
    </lineage>
</organism>
<evidence type="ECO:0000256" key="3">
    <source>
        <dbReference type="SAM" id="MobiDB-lite"/>
    </source>
</evidence>
<dbReference type="InterPro" id="IPR005068">
    <property type="entry name" value="Phage_lambda_Stf-r2"/>
</dbReference>
<evidence type="ECO:0000313" key="6">
    <source>
        <dbReference type="Proteomes" id="UP001058124"/>
    </source>
</evidence>
<dbReference type="Gene3D" id="3.90.1340.10">
    <property type="entry name" value="Phage tail collar domain"/>
    <property type="match status" value="1"/>
</dbReference>
<reference evidence="5" key="1">
    <citation type="submission" date="2022-06" db="EMBL/GenBank/DDBJ databases">
        <title>Draft genome sequences of Leminorella grimontii str. JCM5902.</title>
        <authorList>
            <person name="Wakabayashi Y."/>
            <person name="Kojima K."/>
        </authorList>
    </citation>
    <scope>NUCLEOTIDE SEQUENCE</scope>
    <source>
        <strain evidence="5">JCM 5902</strain>
    </source>
</reference>
<name>A0AAV5N465_9GAMM</name>
<dbReference type="Pfam" id="PF07484">
    <property type="entry name" value="Collar"/>
    <property type="match status" value="1"/>
</dbReference>
<evidence type="ECO:0000256" key="1">
    <source>
        <dbReference type="ARBA" id="ARBA00004328"/>
    </source>
</evidence>
<feature type="compositionally biased region" description="Polar residues" evidence="3">
    <location>
        <begin position="225"/>
        <end position="237"/>
    </location>
</feature>
<dbReference type="Proteomes" id="UP001058124">
    <property type="component" value="Unassembled WGS sequence"/>
</dbReference>
<keyword evidence="2" id="KW-0945">Host-virus interaction</keyword>
<dbReference type="Pfam" id="PF03406">
    <property type="entry name" value="Phage_fiber_2"/>
    <property type="match status" value="1"/>
</dbReference>
<dbReference type="PANTHER" id="PTHR35191">
    <property type="entry name" value="PROPHAGE SIDE TAIL FIBER PROTEIN HOMOLOG STFQ-RELATED"/>
    <property type="match status" value="1"/>
</dbReference>
<comment type="caution">
    <text evidence="5">The sequence shown here is derived from an EMBL/GenBank/DDBJ whole genome shotgun (WGS) entry which is preliminary data.</text>
</comment>
<feature type="region of interest" description="Disordered" evidence="3">
    <location>
        <begin position="205"/>
        <end position="237"/>
    </location>
</feature>
<evidence type="ECO:0000259" key="4">
    <source>
        <dbReference type="Pfam" id="PF07484"/>
    </source>
</evidence>
<evidence type="ECO:0000256" key="2">
    <source>
        <dbReference type="ARBA" id="ARBA00022581"/>
    </source>
</evidence>
<accession>A0AAV5N465</accession>
<feature type="domain" description="Phage tail collar" evidence="4">
    <location>
        <begin position="106"/>
        <end position="153"/>
    </location>
</feature>